<name>A0ABR9ZMG2_9FIRM</name>
<keyword evidence="2" id="KW-1185">Reference proteome</keyword>
<dbReference type="Proteomes" id="UP000614200">
    <property type="component" value="Unassembled WGS sequence"/>
</dbReference>
<dbReference type="RefSeq" id="WP_194699887.1">
    <property type="nucleotide sequence ID" value="NZ_JADKNH010000001.1"/>
</dbReference>
<reference evidence="1 2" key="1">
    <citation type="submission" date="2020-11" db="EMBL/GenBank/DDBJ databases">
        <title>Fusibacter basophilias sp. nov.</title>
        <authorList>
            <person name="Qiu D."/>
        </authorList>
    </citation>
    <scope>NUCLEOTIDE SEQUENCE [LARGE SCALE GENOMIC DNA]</scope>
    <source>
        <strain evidence="1 2">Q10-2</strain>
    </source>
</reference>
<dbReference type="SUPFAM" id="SSF47413">
    <property type="entry name" value="lambda repressor-like DNA-binding domains"/>
    <property type="match status" value="1"/>
</dbReference>
<protein>
    <recommendedName>
        <fullName evidence="3">HTH cro/C1-type domain-containing protein</fullName>
    </recommendedName>
</protein>
<comment type="caution">
    <text evidence="1">The sequence shown here is derived from an EMBL/GenBank/DDBJ whole genome shotgun (WGS) entry which is preliminary data.</text>
</comment>
<accession>A0ABR9ZMG2</accession>
<proteinExistence type="predicted"/>
<dbReference type="InterPro" id="IPR010982">
    <property type="entry name" value="Lambda_DNA-bd_dom_sf"/>
</dbReference>
<organism evidence="1 2">
    <name type="scientific">Fusibacter ferrireducens</name>
    <dbReference type="NCBI Taxonomy" id="2785058"/>
    <lineage>
        <taxon>Bacteria</taxon>
        <taxon>Bacillati</taxon>
        <taxon>Bacillota</taxon>
        <taxon>Clostridia</taxon>
        <taxon>Eubacteriales</taxon>
        <taxon>Eubacteriales Family XII. Incertae Sedis</taxon>
        <taxon>Fusibacter</taxon>
    </lineage>
</organism>
<dbReference type="EMBL" id="JADKNH010000001">
    <property type="protein sequence ID" value="MBF4691640.1"/>
    <property type="molecule type" value="Genomic_DNA"/>
</dbReference>
<sequence length="143" mass="16937">MSKKKTTEQLINDIVNSNDIKDFLDKNKADLIRKEFHHFLMDIIVEKDLENRDIIEKSQMNRVYFYHLLSGKRKPSRDKIIQLSFGLGLSVEEMQQLLKVSNMKELYSKHKRDAIILFAITHRMSLIETNILLDDENEQLLCE</sequence>
<gene>
    <name evidence="1" type="ORF">ISU02_00845</name>
</gene>
<evidence type="ECO:0000313" key="1">
    <source>
        <dbReference type="EMBL" id="MBF4691640.1"/>
    </source>
</evidence>
<evidence type="ECO:0000313" key="2">
    <source>
        <dbReference type="Proteomes" id="UP000614200"/>
    </source>
</evidence>
<evidence type="ECO:0008006" key="3">
    <source>
        <dbReference type="Google" id="ProtNLM"/>
    </source>
</evidence>